<dbReference type="InterPro" id="IPR051411">
    <property type="entry name" value="Polyketide_trans_af380"/>
</dbReference>
<evidence type="ECO:0000313" key="3">
    <source>
        <dbReference type="Proteomes" id="UP000199150"/>
    </source>
</evidence>
<dbReference type="Proteomes" id="UP000199150">
    <property type="component" value="Unassembled WGS sequence"/>
</dbReference>
<dbReference type="InterPro" id="IPR000383">
    <property type="entry name" value="Xaa-Pro-like_dom"/>
</dbReference>
<dbReference type="Gene3D" id="1.10.10.800">
    <property type="match status" value="1"/>
</dbReference>
<reference evidence="3" key="1">
    <citation type="submission" date="2016-10" db="EMBL/GenBank/DDBJ databases">
        <authorList>
            <person name="Varghese N."/>
            <person name="Submissions S."/>
        </authorList>
    </citation>
    <scope>NUCLEOTIDE SEQUENCE [LARGE SCALE GENOMIC DNA]</scope>
    <source>
        <strain evidence="3">CGMCC 1.3431</strain>
    </source>
</reference>
<dbReference type="STRING" id="260084.SAMN02927928_3688"/>
<dbReference type="EMBL" id="FMTS01000009">
    <property type="protein sequence ID" value="SCW82193.1"/>
    <property type="molecule type" value="Genomic_DNA"/>
</dbReference>
<proteinExistence type="predicted"/>
<gene>
    <name evidence="2" type="ORF">SAMN02927928_3688</name>
</gene>
<protein>
    <recommendedName>
        <fullName evidence="1">Xaa-Pro dipeptidyl-peptidase-like domain-containing protein</fullName>
    </recommendedName>
</protein>
<dbReference type="InterPro" id="IPR029058">
    <property type="entry name" value="AB_hydrolase_fold"/>
</dbReference>
<dbReference type="AlphaFoldDB" id="A0A1G4TL70"/>
<dbReference type="GO" id="GO:0016787">
    <property type="term" value="F:hydrolase activity"/>
    <property type="evidence" value="ECO:0007669"/>
    <property type="project" value="InterPro"/>
</dbReference>
<feature type="domain" description="Xaa-Pro dipeptidyl-peptidase-like" evidence="1">
    <location>
        <begin position="56"/>
        <end position="319"/>
    </location>
</feature>
<dbReference type="PANTHER" id="PTHR47751">
    <property type="entry name" value="SUPERFAMILY HYDROLASE, PUTATIVE (AFU_ORTHOLOGUE AFUA_2G16580)-RELATED"/>
    <property type="match status" value="1"/>
</dbReference>
<name>A0A1G4TL70_9CAUL</name>
<dbReference type="OrthoDB" id="9805123at2"/>
<dbReference type="Gene3D" id="3.40.50.1820">
    <property type="entry name" value="alpha/beta hydrolase"/>
    <property type="match status" value="1"/>
</dbReference>
<keyword evidence="3" id="KW-1185">Reference proteome</keyword>
<dbReference type="Pfam" id="PF02129">
    <property type="entry name" value="Peptidase_S15"/>
    <property type="match status" value="1"/>
</dbReference>
<accession>A0A1G4TL70</accession>
<organism evidence="2 3">
    <name type="scientific">Asticcacaulis taihuensis</name>
    <dbReference type="NCBI Taxonomy" id="260084"/>
    <lineage>
        <taxon>Bacteria</taxon>
        <taxon>Pseudomonadati</taxon>
        <taxon>Pseudomonadota</taxon>
        <taxon>Alphaproteobacteria</taxon>
        <taxon>Caulobacterales</taxon>
        <taxon>Caulobacteraceae</taxon>
        <taxon>Asticcacaulis</taxon>
    </lineage>
</organism>
<evidence type="ECO:0000313" key="2">
    <source>
        <dbReference type="EMBL" id="SCW82193.1"/>
    </source>
</evidence>
<evidence type="ECO:0000259" key="1">
    <source>
        <dbReference type="Pfam" id="PF02129"/>
    </source>
</evidence>
<dbReference type="SUPFAM" id="SSF53474">
    <property type="entry name" value="alpha/beta-Hydrolases"/>
    <property type="match status" value="1"/>
</dbReference>
<dbReference type="PANTHER" id="PTHR47751:SF1">
    <property type="entry name" value="SUPERFAMILY HYDROLASE, PUTATIVE (AFU_ORTHOLOGUE AFUA_2G16580)-RELATED"/>
    <property type="match status" value="1"/>
</dbReference>
<sequence length="347" mass="37254">MQDETHLPTNRRAVLASFTTLGVGAMTAVIPSSSIAATVPTKGGWVRRNLAFESNGVELQGALFRPSGVDGKLPGLVISGPFGSVKEQSPVQYATRLAKAGYACLIFDPTGSGASGGAPRRTEGPSQRQRDIRAATDALAADPGTDTNRIGGLGICQGASYMMFAVAEDPRLKVLACISGQYLYKENLEGFFSGGGPTLDERIARGNQAKAREAAGGPVEYIPVISPTDKSVALPWREINDWYARWDGLGWGSRTTWENRVTASSDADVWTVDVRKPAGKIDVPTLILHGEKSDGFLVAARTVYDSLRVNDRKLIIEPGVFHTRFYDDPEVVDNAVSEVVTWLAGRL</sequence>